<keyword evidence="3" id="KW-0830">Ubiquinone</keyword>
<evidence type="ECO:0000256" key="1">
    <source>
        <dbReference type="ARBA" id="ARBA00038158"/>
    </source>
</evidence>
<evidence type="ECO:0000313" key="4">
    <source>
        <dbReference type="Proteomes" id="UP001321749"/>
    </source>
</evidence>
<dbReference type="SUPFAM" id="SSF53335">
    <property type="entry name" value="S-adenosyl-L-methionine-dependent methyltransferases"/>
    <property type="match status" value="1"/>
</dbReference>
<dbReference type="PANTHER" id="PTHR43591">
    <property type="entry name" value="METHYLTRANSFERASE"/>
    <property type="match status" value="1"/>
</dbReference>
<dbReference type="CDD" id="cd02440">
    <property type="entry name" value="AdoMet_MTases"/>
    <property type="match status" value="1"/>
</dbReference>
<name>A0AAV9HQS0_9PEZI</name>
<accession>A0AAV9HQS0</accession>
<dbReference type="PANTHER" id="PTHR43591:SF24">
    <property type="entry name" value="2-METHOXY-6-POLYPRENYL-1,4-BENZOQUINOL METHYLASE, MITOCHONDRIAL"/>
    <property type="match status" value="1"/>
</dbReference>
<dbReference type="EMBL" id="MU864993">
    <property type="protein sequence ID" value="KAK4461316.1"/>
    <property type="molecule type" value="Genomic_DNA"/>
</dbReference>
<keyword evidence="4" id="KW-1185">Reference proteome</keyword>
<reference evidence="3" key="1">
    <citation type="journal article" date="2023" name="Mol. Phylogenet. Evol.">
        <title>Genome-scale phylogeny and comparative genomics of the fungal order Sordariales.</title>
        <authorList>
            <person name="Hensen N."/>
            <person name="Bonometti L."/>
            <person name="Westerberg I."/>
            <person name="Brannstrom I.O."/>
            <person name="Guillou S."/>
            <person name="Cros-Aarteil S."/>
            <person name="Calhoun S."/>
            <person name="Haridas S."/>
            <person name="Kuo A."/>
            <person name="Mondo S."/>
            <person name="Pangilinan J."/>
            <person name="Riley R."/>
            <person name="LaButti K."/>
            <person name="Andreopoulos B."/>
            <person name="Lipzen A."/>
            <person name="Chen C."/>
            <person name="Yan M."/>
            <person name="Daum C."/>
            <person name="Ng V."/>
            <person name="Clum A."/>
            <person name="Steindorff A."/>
            <person name="Ohm R.A."/>
            <person name="Martin F."/>
            <person name="Silar P."/>
            <person name="Natvig D.O."/>
            <person name="Lalanne C."/>
            <person name="Gautier V."/>
            <person name="Ament-Velasquez S.L."/>
            <person name="Kruys A."/>
            <person name="Hutchinson M.I."/>
            <person name="Powell A.J."/>
            <person name="Barry K."/>
            <person name="Miller A.N."/>
            <person name="Grigoriev I.V."/>
            <person name="Debuchy R."/>
            <person name="Gladieux P."/>
            <person name="Hiltunen Thoren M."/>
            <person name="Johannesson H."/>
        </authorList>
    </citation>
    <scope>NUCLEOTIDE SEQUENCE</scope>
    <source>
        <strain evidence="3">PSN324</strain>
    </source>
</reference>
<reference evidence="3" key="2">
    <citation type="submission" date="2023-06" db="EMBL/GenBank/DDBJ databases">
        <authorList>
            <consortium name="Lawrence Berkeley National Laboratory"/>
            <person name="Mondo S.J."/>
            <person name="Hensen N."/>
            <person name="Bonometti L."/>
            <person name="Westerberg I."/>
            <person name="Brannstrom I.O."/>
            <person name="Guillou S."/>
            <person name="Cros-Aarteil S."/>
            <person name="Calhoun S."/>
            <person name="Haridas S."/>
            <person name="Kuo A."/>
            <person name="Pangilinan J."/>
            <person name="Riley R."/>
            <person name="Labutti K."/>
            <person name="Andreopoulos B."/>
            <person name="Lipzen A."/>
            <person name="Chen C."/>
            <person name="Yanf M."/>
            <person name="Daum C."/>
            <person name="Ng V."/>
            <person name="Clum A."/>
            <person name="Steindorff A."/>
            <person name="Ohm R."/>
            <person name="Martin F."/>
            <person name="Silar P."/>
            <person name="Natvig D."/>
            <person name="Lalanne C."/>
            <person name="Gautier V."/>
            <person name="Ament-Velasquez S.L."/>
            <person name="Kruys A."/>
            <person name="Hutchinson M.I."/>
            <person name="Powell A.J."/>
            <person name="Barry K."/>
            <person name="Miller A.N."/>
            <person name="Grigoriev I.V."/>
            <person name="Debuchy R."/>
            <person name="Gladieux P."/>
            <person name="Thoren M.H."/>
            <person name="Johannesson H."/>
        </authorList>
    </citation>
    <scope>NUCLEOTIDE SEQUENCE</scope>
    <source>
        <strain evidence="3">PSN324</strain>
    </source>
</reference>
<proteinExistence type="inferred from homology"/>
<dbReference type="AlphaFoldDB" id="A0AAV9HQS0"/>
<organism evidence="3 4">
    <name type="scientific">Cladorrhinum samala</name>
    <dbReference type="NCBI Taxonomy" id="585594"/>
    <lineage>
        <taxon>Eukaryota</taxon>
        <taxon>Fungi</taxon>
        <taxon>Dikarya</taxon>
        <taxon>Ascomycota</taxon>
        <taxon>Pezizomycotina</taxon>
        <taxon>Sordariomycetes</taxon>
        <taxon>Sordariomycetidae</taxon>
        <taxon>Sordariales</taxon>
        <taxon>Podosporaceae</taxon>
        <taxon>Cladorrhinum</taxon>
    </lineage>
</organism>
<comment type="caution">
    <text evidence="3">The sequence shown here is derived from an EMBL/GenBank/DDBJ whole genome shotgun (WGS) entry which is preliminary data.</text>
</comment>
<dbReference type="GO" id="GO:0008168">
    <property type="term" value="F:methyltransferase activity"/>
    <property type="evidence" value="ECO:0007669"/>
    <property type="project" value="TreeGrafter"/>
</dbReference>
<gene>
    <name evidence="3" type="ORF">QBC42DRAFT_330122</name>
</gene>
<dbReference type="Proteomes" id="UP001321749">
    <property type="component" value="Unassembled WGS sequence"/>
</dbReference>
<evidence type="ECO:0000259" key="2">
    <source>
        <dbReference type="Pfam" id="PF13649"/>
    </source>
</evidence>
<dbReference type="InterPro" id="IPR029063">
    <property type="entry name" value="SAM-dependent_MTases_sf"/>
</dbReference>
<dbReference type="Pfam" id="PF13649">
    <property type="entry name" value="Methyltransf_25"/>
    <property type="match status" value="1"/>
</dbReference>
<comment type="similarity">
    <text evidence="1">Belongs to the methyltransferase superfamily. LaeA methyltransferase family.</text>
</comment>
<protein>
    <submittedName>
        <fullName evidence="3">Ubiquinone/menaquinone biosynthesis C-methyltransferase</fullName>
    </submittedName>
</protein>
<dbReference type="InterPro" id="IPR041698">
    <property type="entry name" value="Methyltransf_25"/>
</dbReference>
<evidence type="ECO:0000313" key="3">
    <source>
        <dbReference type="EMBL" id="KAK4461316.1"/>
    </source>
</evidence>
<dbReference type="Gene3D" id="3.40.50.150">
    <property type="entry name" value="Vaccinia Virus protein VP39"/>
    <property type="match status" value="1"/>
</dbReference>
<feature type="domain" description="Methyltransferase" evidence="2">
    <location>
        <begin position="54"/>
        <end position="161"/>
    </location>
</feature>
<sequence>MSTSAPSTSQQAKQDYDKAAPAYSNYASTPSGQLEGELIELALRDSCVPGSTTVLDLGGGNGVHARKALEPGAVLVDVVDISPGMLEAGRGIGDGNDSNTNTKSGLRFFEADVTGPLDHLPLLRQDKYDVVMANWIFSFIGTLGELESAFGNVKRYLKPGGRFIGVRDADPWSPVLKTGKYGGLCRDVRRAPGGGVEYVCVLQCNGPAPAVEFRGRCLETIYSGSAEACEKFGGLGGVEIVPYESAPVVQRDPDFWDEFLKRPCLAVVKALAAATEL</sequence>